<reference evidence="4 5" key="1">
    <citation type="submission" date="2024-01" db="EMBL/GenBank/DDBJ databases">
        <title>The complete chloroplast genome sequence of Lithospermum erythrorhizon: insights into the phylogenetic relationship among Boraginaceae species and the maternal lineages of purple gromwells.</title>
        <authorList>
            <person name="Okada T."/>
            <person name="Watanabe K."/>
        </authorList>
    </citation>
    <scope>NUCLEOTIDE SEQUENCE [LARGE SCALE GENOMIC DNA]</scope>
</reference>
<dbReference type="Gene3D" id="3.40.50.1110">
    <property type="entry name" value="SGNH hydrolase"/>
    <property type="match status" value="1"/>
</dbReference>
<dbReference type="InterPro" id="IPR001087">
    <property type="entry name" value="GDSL"/>
</dbReference>
<dbReference type="InterPro" id="IPR036514">
    <property type="entry name" value="SGNH_hydro_sf"/>
</dbReference>
<dbReference type="Proteomes" id="UP001454036">
    <property type="component" value="Unassembled WGS sequence"/>
</dbReference>
<keyword evidence="3" id="KW-0812">Transmembrane</keyword>
<dbReference type="AlphaFoldDB" id="A0AAV3QM97"/>
<comment type="caution">
    <text evidence="4">The sequence shown here is derived from an EMBL/GenBank/DDBJ whole genome shotgun (WGS) entry which is preliminary data.</text>
</comment>
<sequence>MESSNTFFFLFISSIFNLLFTYLTIPTNATTITLASKYNITAIYTFGDSILDAGNNNALLTLVQSNHKPYGRDFPGHVATGRFTNGKLATDILASSLGLKHVLPAYLDPKTTPEDLLTGVSFASAGSGYDDLTATRTNVLNFKNELGLFEECLMRIRKDVGKEKGSHIVGNAVFVIAGGTNDVVNNFYVLPTRRATFSLSGYHHFLLRNLEGYLRKIYSMGGRRFAVVGLPPVGCLPVQVTLGLRRVCIDRQNVDSQMFNSKLRALLTRLQKVLPGSRFGYVDAYKSLMDMISKPAKYVEHTYN</sequence>
<keyword evidence="4" id="KW-0378">Hydrolase</keyword>
<keyword evidence="5" id="KW-1185">Reference proteome</keyword>
<keyword evidence="3" id="KW-1133">Transmembrane helix</keyword>
<evidence type="ECO:0000313" key="5">
    <source>
        <dbReference type="Proteomes" id="UP001454036"/>
    </source>
</evidence>
<evidence type="ECO:0000256" key="2">
    <source>
        <dbReference type="ARBA" id="ARBA00022729"/>
    </source>
</evidence>
<dbReference type="CDD" id="cd01837">
    <property type="entry name" value="SGNH_plant_lipase_like"/>
    <property type="match status" value="1"/>
</dbReference>
<keyword evidence="3" id="KW-0472">Membrane</keyword>
<gene>
    <name evidence="4" type="ORF">LIER_20025</name>
</gene>
<dbReference type="EMBL" id="BAABME010005022">
    <property type="protein sequence ID" value="GAA0164371.1"/>
    <property type="molecule type" value="Genomic_DNA"/>
</dbReference>
<name>A0AAV3QM97_LITER</name>
<evidence type="ECO:0000256" key="3">
    <source>
        <dbReference type="SAM" id="Phobius"/>
    </source>
</evidence>
<keyword evidence="2" id="KW-0732">Signal</keyword>
<dbReference type="PANTHER" id="PTHR45642:SF139">
    <property type="entry name" value="SGNH HYDROLASE-TYPE ESTERASE DOMAIN-CONTAINING PROTEIN"/>
    <property type="match status" value="1"/>
</dbReference>
<comment type="similarity">
    <text evidence="1">Belongs to the 'GDSL' lipolytic enzyme family.</text>
</comment>
<dbReference type="InterPro" id="IPR050592">
    <property type="entry name" value="GDSL_lipolytic_enzyme"/>
</dbReference>
<dbReference type="Pfam" id="PF00657">
    <property type="entry name" value="Lipase_GDSL"/>
    <property type="match status" value="1"/>
</dbReference>
<evidence type="ECO:0000256" key="1">
    <source>
        <dbReference type="ARBA" id="ARBA00008668"/>
    </source>
</evidence>
<dbReference type="PANTHER" id="PTHR45642">
    <property type="entry name" value="GDSL ESTERASE/LIPASE EXL3"/>
    <property type="match status" value="1"/>
</dbReference>
<dbReference type="GO" id="GO:0016788">
    <property type="term" value="F:hydrolase activity, acting on ester bonds"/>
    <property type="evidence" value="ECO:0007669"/>
    <property type="project" value="InterPro"/>
</dbReference>
<feature type="transmembrane region" description="Helical" evidence="3">
    <location>
        <begin position="7"/>
        <end position="25"/>
    </location>
</feature>
<accession>A0AAV3QM97</accession>
<dbReference type="InterPro" id="IPR035669">
    <property type="entry name" value="SGNH_plant_lipase-like"/>
</dbReference>
<protein>
    <submittedName>
        <fullName evidence="4">Hydrolase</fullName>
    </submittedName>
</protein>
<organism evidence="4 5">
    <name type="scientific">Lithospermum erythrorhizon</name>
    <name type="common">Purple gromwell</name>
    <name type="synonym">Lithospermum officinale var. erythrorhizon</name>
    <dbReference type="NCBI Taxonomy" id="34254"/>
    <lineage>
        <taxon>Eukaryota</taxon>
        <taxon>Viridiplantae</taxon>
        <taxon>Streptophyta</taxon>
        <taxon>Embryophyta</taxon>
        <taxon>Tracheophyta</taxon>
        <taxon>Spermatophyta</taxon>
        <taxon>Magnoliopsida</taxon>
        <taxon>eudicotyledons</taxon>
        <taxon>Gunneridae</taxon>
        <taxon>Pentapetalae</taxon>
        <taxon>asterids</taxon>
        <taxon>lamiids</taxon>
        <taxon>Boraginales</taxon>
        <taxon>Boraginaceae</taxon>
        <taxon>Boraginoideae</taxon>
        <taxon>Lithospermeae</taxon>
        <taxon>Lithospermum</taxon>
    </lineage>
</organism>
<proteinExistence type="inferred from homology"/>
<evidence type="ECO:0000313" key="4">
    <source>
        <dbReference type="EMBL" id="GAA0164371.1"/>
    </source>
</evidence>